<keyword evidence="5 6" id="KW-0472">Membrane</keyword>
<evidence type="ECO:0000256" key="2">
    <source>
        <dbReference type="ARBA" id="ARBA00022679"/>
    </source>
</evidence>
<evidence type="ECO:0000256" key="1">
    <source>
        <dbReference type="ARBA" id="ARBA00004141"/>
    </source>
</evidence>
<gene>
    <name evidence="7" type="ORF">GCM10022378_03500</name>
</gene>
<comment type="subcellular location">
    <subcellularLocation>
        <location evidence="1">Membrane</location>
        <topology evidence="1">Multi-pass membrane protein</topology>
    </subcellularLocation>
</comment>
<dbReference type="InterPro" id="IPR000537">
    <property type="entry name" value="UbiA_prenyltransferase"/>
</dbReference>
<protein>
    <submittedName>
        <fullName evidence="7">1,4-dihydroxy-2-naphthoate polyprenyltransferase</fullName>
    </submittedName>
</protein>
<feature type="transmembrane region" description="Helical" evidence="6">
    <location>
        <begin position="185"/>
        <end position="204"/>
    </location>
</feature>
<dbReference type="Proteomes" id="UP001500920">
    <property type="component" value="Unassembled WGS sequence"/>
</dbReference>
<keyword evidence="3 6" id="KW-0812">Transmembrane</keyword>
<dbReference type="PANTHER" id="PTHR13929">
    <property type="entry name" value="1,4-DIHYDROXY-2-NAPHTHOATE OCTAPRENYLTRANSFERASE"/>
    <property type="match status" value="1"/>
</dbReference>
<evidence type="ECO:0000313" key="7">
    <source>
        <dbReference type="EMBL" id="GAA3716549.1"/>
    </source>
</evidence>
<evidence type="ECO:0000256" key="6">
    <source>
        <dbReference type="SAM" id="Phobius"/>
    </source>
</evidence>
<feature type="transmembrane region" description="Helical" evidence="6">
    <location>
        <begin position="51"/>
        <end position="71"/>
    </location>
</feature>
<comment type="caution">
    <text evidence="7">The sequence shown here is derived from an EMBL/GenBank/DDBJ whole genome shotgun (WGS) entry which is preliminary data.</text>
</comment>
<feature type="transmembrane region" description="Helical" evidence="6">
    <location>
        <begin position="158"/>
        <end position="179"/>
    </location>
</feature>
<dbReference type="PIRSF" id="PIRSF005355">
    <property type="entry name" value="UBIAD1"/>
    <property type="match status" value="1"/>
</dbReference>
<feature type="transmembrane region" description="Helical" evidence="6">
    <location>
        <begin position="277"/>
        <end position="294"/>
    </location>
</feature>
<organism evidence="7 8">
    <name type="scientific">Salinicoccus jeotgali</name>
    <dbReference type="NCBI Taxonomy" id="381634"/>
    <lineage>
        <taxon>Bacteria</taxon>
        <taxon>Bacillati</taxon>
        <taxon>Bacillota</taxon>
        <taxon>Bacilli</taxon>
        <taxon>Bacillales</taxon>
        <taxon>Staphylococcaceae</taxon>
        <taxon>Salinicoccus</taxon>
    </lineage>
</organism>
<evidence type="ECO:0000313" key="8">
    <source>
        <dbReference type="Proteomes" id="UP001500920"/>
    </source>
</evidence>
<reference evidence="8" key="1">
    <citation type="journal article" date="2019" name="Int. J. Syst. Evol. Microbiol.">
        <title>The Global Catalogue of Microorganisms (GCM) 10K type strain sequencing project: providing services to taxonomists for standard genome sequencing and annotation.</title>
        <authorList>
            <consortium name="The Broad Institute Genomics Platform"/>
            <consortium name="The Broad Institute Genome Sequencing Center for Infectious Disease"/>
            <person name="Wu L."/>
            <person name="Ma J."/>
        </authorList>
    </citation>
    <scope>NUCLEOTIDE SEQUENCE [LARGE SCALE GENOMIC DNA]</scope>
    <source>
        <strain evidence="8">JCM 16981</strain>
    </source>
</reference>
<keyword evidence="2" id="KW-0808">Transferase</keyword>
<proteinExistence type="predicted"/>
<evidence type="ECO:0000256" key="3">
    <source>
        <dbReference type="ARBA" id="ARBA00022692"/>
    </source>
</evidence>
<keyword evidence="8" id="KW-1185">Reference proteome</keyword>
<dbReference type="RefSeq" id="WP_344700903.1">
    <property type="nucleotide sequence ID" value="NZ_BAABCK010000012.1"/>
</dbReference>
<dbReference type="PANTHER" id="PTHR13929:SF0">
    <property type="entry name" value="UBIA PRENYLTRANSFERASE DOMAIN-CONTAINING PROTEIN 1"/>
    <property type="match status" value="1"/>
</dbReference>
<evidence type="ECO:0000256" key="5">
    <source>
        <dbReference type="ARBA" id="ARBA00023136"/>
    </source>
</evidence>
<evidence type="ECO:0000256" key="4">
    <source>
        <dbReference type="ARBA" id="ARBA00022989"/>
    </source>
</evidence>
<sequence length="295" mass="32761">MAHLLGYRNMASDFSYHSTWFRIIRPVTLTASIMPVTAGTLIGSHLTGLNFSHFIVVLITSVLIQAAVNMLNDYFDFMKGQEEGKWYAHSQYTSFLTPHYRQVPYVSAVLVFIVSILTLWLAANSSFWIIPLGITGLVLGYCYSSGRRSLSSLGLGEVAAAISLGPLPVIIAMLVQGAGMDWMMLIYPLPFALLMATMVLTNNIRDIEKDWSTRRTIAIRIGRERAIILLAVLLILTYISSLLVYSSMWVLLSLPAAVALIHRFYKSEGHNPMELAALHHVAHSAVIISAIILMF</sequence>
<accession>A0ABP7EAR7</accession>
<feature type="transmembrane region" description="Helical" evidence="6">
    <location>
        <begin position="128"/>
        <end position="146"/>
    </location>
</feature>
<feature type="transmembrane region" description="Helical" evidence="6">
    <location>
        <begin position="225"/>
        <end position="243"/>
    </location>
</feature>
<dbReference type="InterPro" id="IPR026046">
    <property type="entry name" value="UBIAD1"/>
</dbReference>
<dbReference type="EMBL" id="BAABCK010000012">
    <property type="protein sequence ID" value="GAA3716549.1"/>
    <property type="molecule type" value="Genomic_DNA"/>
</dbReference>
<keyword evidence="4 6" id="KW-1133">Transmembrane helix</keyword>
<feature type="transmembrane region" description="Helical" evidence="6">
    <location>
        <begin position="103"/>
        <end position="122"/>
    </location>
</feature>
<name>A0ABP7EAR7_9STAP</name>
<dbReference type="Pfam" id="PF01040">
    <property type="entry name" value="UbiA"/>
    <property type="match status" value="1"/>
</dbReference>
<dbReference type="CDD" id="cd13962">
    <property type="entry name" value="PT_UbiA_UBIAD1"/>
    <property type="match status" value="1"/>
</dbReference>